<comment type="caution">
    <text evidence="5">The sequence shown here is derived from an EMBL/GenBank/DDBJ whole genome shotgun (WGS) entry which is preliminary data.</text>
</comment>
<keyword evidence="3 4" id="KW-0663">Pyridoxal phosphate</keyword>
<evidence type="ECO:0000256" key="4">
    <source>
        <dbReference type="RuleBase" id="RU003560"/>
    </source>
</evidence>
<evidence type="ECO:0000313" key="6">
    <source>
        <dbReference type="Proteomes" id="UP001597124"/>
    </source>
</evidence>
<proteinExistence type="inferred from homology"/>
<dbReference type="Proteomes" id="UP001597124">
    <property type="component" value="Unassembled WGS sequence"/>
</dbReference>
<dbReference type="Gene3D" id="3.40.640.10">
    <property type="entry name" value="Type I PLP-dependent aspartate aminotransferase-like (Major domain)"/>
    <property type="match status" value="1"/>
</dbReference>
<evidence type="ECO:0000256" key="3">
    <source>
        <dbReference type="ARBA" id="ARBA00022898"/>
    </source>
</evidence>
<dbReference type="InterPro" id="IPR015424">
    <property type="entry name" value="PyrdxlP-dep_Trfase"/>
</dbReference>
<dbReference type="PROSITE" id="PS00600">
    <property type="entry name" value="AA_TRANSFER_CLASS_3"/>
    <property type="match status" value="1"/>
</dbReference>
<dbReference type="PANTHER" id="PTHR43094:SF1">
    <property type="entry name" value="AMINOTRANSFERASE CLASS-III"/>
    <property type="match status" value="1"/>
</dbReference>
<dbReference type="PANTHER" id="PTHR43094">
    <property type="entry name" value="AMINOTRANSFERASE"/>
    <property type="match status" value="1"/>
</dbReference>
<dbReference type="InterPro" id="IPR015421">
    <property type="entry name" value="PyrdxlP-dep_Trfase_major"/>
</dbReference>
<dbReference type="Pfam" id="PF00202">
    <property type="entry name" value="Aminotran_3"/>
    <property type="match status" value="1"/>
</dbReference>
<dbReference type="EMBL" id="JBHTIK010000001">
    <property type="protein sequence ID" value="MFD0847234.1"/>
    <property type="molecule type" value="Genomic_DNA"/>
</dbReference>
<dbReference type="InterPro" id="IPR005814">
    <property type="entry name" value="Aminotrans_3"/>
</dbReference>
<accession>A0ABW3C0U8</accession>
<dbReference type="InterPro" id="IPR049704">
    <property type="entry name" value="Aminotrans_3_PPA_site"/>
</dbReference>
<sequence>MLRNFADTAALQSVDAAHHVHSFADPKALAAKGTRIITQGKGCYVWDNEGNRLLDGMAGLWCVAVGYGRSELSDIAARQMNELAYYNNHFGTSTPQMIELAEKIAALTPEGLDHILFANSGSEANDTIVRLVRRYWMLSGKPTKQTFIGRDLGYHGSTLCAVGLGGMAHMHGMAPEMLPGFAHIMHPHHYLLGDGLTREEFGLKAARALEEKILELGPDNVAAFIGEPLQGAGGVIDPPATYWPEIQRICRQYDILLVADEVICGFGRTGEWFGSQYYNIQPDLMPMAKGLSSGYLPIAAIAVGNRVFDVLNEGGLLAHGFTYSGHPVACAVASANIDIIANEGLVERVREDVGPYFHQSLRQLADAHPLVGEVRGVGLVAALQLVRAKTPKALFSAEEQASIHCREVLWDKGLIARAVGQAMVLSPPLVITHAEIDEMVGKLKLGLDATAQAFGVL</sequence>
<keyword evidence="5" id="KW-0032">Aminotransferase</keyword>
<keyword evidence="6" id="KW-1185">Reference proteome</keyword>
<dbReference type="CDD" id="cd00610">
    <property type="entry name" value="OAT_like"/>
    <property type="match status" value="1"/>
</dbReference>
<comment type="similarity">
    <text evidence="2 4">Belongs to the class-III pyridoxal-phosphate-dependent aminotransferase family.</text>
</comment>
<dbReference type="NCBIfam" id="NF005682">
    <property type="entry name" value="PRK07480.1"/>
    <property type="match status" value="1"/>
</dbReference>
<evidence type="ECO:0000256" key="1">
    <source>
        <dbReference type="ARBA" id="ARBA00001933"/>
    </source>
</evidence>
<name>A0ABW3C0U8_SPHXN</name>
<organism evidence="5 6">
    <name type="scientific">Sphingosinicella xenopeptidilytica</name>
    <dbReference type="NCBI Taxonomy" id="364098"/>
    <lineage>
        <taxon>Bacteria</taxon>
        <taxon>Pseudomonadati</taxon>
        <taxon>Pseudomonadota</taxon>
        <taxon>Alphaproteobacteria</taxon>
        <taxon>Sphingomonadales</taxon>
        <taxon>Sphingosinicellaceae</taxon>
        <taxon>Sphingosinicella</taxon>
    </lineage>
</organism>
<dbReference type="InterPro" id="IPR015422">
    <property type="entry name" value="PyrdxlP-dep_Trfase_small"/>
</dbReference>
<dbReference type="PIRSF" id="PIRSF000521">
    <property type="entry name" value="Transaminase_4ab_Lys_Orn"/>
    <property type="match status" value="1"/>
</dbReference>
<reference evidence="6" key="1">
    <citation type="journal article" date="2019" name="Int. J. Syst. Evol. Microbiol.">
        <title>The Global Catalogue of Microorganisms (GCM) 10K type strain sequencing project: providing services to taxonomists for standard genome sequencing and annotation.</title>
        <authorList>
            <consortium name="The Broad Institute Genomics Platform"/>
            <consortium name="The Broad Institute Genome Sequencing Center for Infectious Disease"/>
            <person name="Wu L."/>
            <person name="Ma J."/>
        </authorList>
    </citation>
    <scope>NUCLEOTIDE SEQUENCE [LARGE SCALE GENOMIC DNA]</scope>
    <source>
        <strain evidence="6">CCUG 52537</strain>
    </source>
</reference>
<protein>
    <submittedName>
        <fullName evidence="5">Aspartate aminotransferase family protein</fullName>
    </submittedName>
</protein>
<dbReference type="GO" id="GO:0008483">
    <property type="term" value="F:transaminase activity"/>
    <property type="evidence" value="ECO:0007669"/>
    <property type="project" value="UniProtKB-KW"/>
</dbReference>
<comment type="cofactor">
    <cofactor evidence="1">
        <name>pyridoxal 5'-phosphate</name>
        <dbReference type="ChEBI" id="CHEBI:597326"/>
    </cofactor>
</comment>
<keyword evidence="5" id="KW-0808">Transferase</keyword>
<dbReference type="Gene3D" id="3.90.1150.10">
    <property type="entry name" value="Aspartate Aminotransferase, domain 1"/>
    <property type="match status" value="1"/>
</dbReference>
<evidence type="ECO:0000313" key="5">
    <source>
        <dbReference type="EMBL" id="MFD0847234.1"/>
    </source>
</evidence>
<dbReference type="RefSeq" id="WP_381485797.1">
    <property type="nucleotide sequence ID" value="NZ_JBHTIK010000001.1"/>
</dbReference>
<dbReference type="SUPFAM" id="SSF53383">
    <property type="entry name" value="PLP-dependent transferases"/>
    <property type="match status" value="1"/>
</dbReference>
<evidence type="ECO:0000256" key="2">
    <source>
        <dbReference type="ARBA" id="ARBA00008954"/>
    </source>
</evidence>
<gene>
    <name evidence="5" type="ORF">ACFQ00_02775</name>
</gene>